<dbReference type="InterPro" id="IPR023842">
    <property type="entry name" value="Bacillithiol_biosynth_BshB1"/>
</dbReference>
<dbReference type="NCBIfam" id="TIGR04001">
    <property type="entry name" value="thiol_BshB1"/>
    <property type="match status" value="1"/>
</dbReference>
<gene>
    <name evidence="1" type="primary">bshB1</name>
    <name evidence="1" type="ORF">IPO85_09790</name>
</gene>
<name>A0A9D7XDC4_9BACT</name>
<evidence type="ECO:0000313" key="1">
    <source>
        <dbReference type="EMBL" id="MBK9717789.1"/>
    </source>
</evidence>
<dbReference type="EMBL" id="JADKFW010000005">
    <property type="protein sequence ID" value="MBK9717789.1"/>
    <property type="molecule type" value="Genomic_DNA"/>
</dbReference>
<evidence type="ECO:0000313" key="2">
    <source>
        <dbReference type="Proteomes" id="UP000808349"/>
    </source>
</evidence>
<dbReference type="InterPro" id="IPR024078">
    <property type="entry name" value="LmbE-like_dom_sf"/>
</dbReference>
<dbReference type="Proteomes" id="UP000808349">
    <property type="component" value="Unassembled WGS sequence"/>
</dbReference>
<proteinExistence type="predicted"/>
<dbReference type="Gene3D" id="3.40.50.10320">
    <property type="entry name" value="LmbE-like"/>
    <property type="match status" value="1"/>
</dbReference>
<dbReference type="GO" id="GO:0071793">
    <property type="term" value="P:bacillithiol biosynthetic process"/>
    <property type="evidence" value="ECO:0007669"/>
    <property type="project" value="InterPro"/>
</dbReference>
<reference evidence="1 2" key="1">
    <citation type="submission" date="2020-10" db="EMBL/GenBank/DDBJ databases">
        <title>Connecting structure to function with the recovery of over 1000 high-quality activated sludge metagenome-assembled genomes encoding full-length rRNA genes using long-read sequencing.</title>
        <authorList>
            <person name="Singleton C.M."/>
            <person name="Petriglieri F."/>
            <person name="Kristensen J.M."/>
            <person name="Kirkegaard R.H."/>
            <person name="Michaelsen T.Y."/>
            <person name="Andersen M.H."/>
            <person name="Karst S.M."/>
            <person name="Dueholm M.S."/>
            <person name="Nielsen P.H."/>
            <person name="Albertsen M."/>
        </authorList>
    </citation>
    <scope>NUCLEOTIDE SEQUENCE [LARGE SCALE GENOMIC DNA]</scope>
    <source>
        <strain evidence="1">Ribe_18-Q3-R11-54_BAT3C.373</strain>
    </source>
</reference>
<sequence>MVTEVTKVDILAIGVHPDDVELSCSGTILKHIQLGYTVGLLDLTLGELGTRGTKEIRTAEAKSAAEKMGVQFRYQLDLGDAFMQWNEDTLRQIIPIIRAARPRIVLLNAIHDRHPDHGKSSKIAADACFFSGLRMIKTTFQNADQEAHRPEVVYHYIQDQYIKPDVIVDISEFIDQKMEVIKCFKSQFYNPESTEPESAISGVDFLEVVLSKARLEGRAIGVSFGEGFTVDRPIGAEHLFLVK</sequence>
<dbReference type="Pfam" id="PF02585">
    <property type="entry name" value="PIG-L"/>
    <property type="match status" value="1"/>
</dbReference>
<dbReference type="GO" id="GO:0016811">
    <property type="term" value="F:hydrolase activity, acting on carbon-nitrogen (but not peptide) bonds, in linear amides"/>
    <property type="evidence" value="ECO:0007669"/>
    <property type="project" value="TreeGrafter"/>
</dbReference>
<protein>
    <submittedName>
        <fullName evidence="1">Bacillithiol biosynthesis deacetylase BshB1</fullName>
    </submittedName>
</protein>
<dbReference type="PANTHER" id="PTHR12993">
    <property type="entry name" value="N-ACETYLGLUCOSAMINYL-PHOSPHATIDYLINOSITOL DE-N-ACETYLASE-RELATED"/>
    <property type="match status" value="1"/>
</dbReference>
<dbReference type="InterPro" id="IPR003737">
    <property type="entry name" value="GlcNAc_PI_deacetylase-related"/>
</dbReference>
<dbReference type="PANTHER" id="PTHR12993:SF30">
    <property type="entry name" value="N-ACETYL-ALPHA-D-GLUCOSAMINYL L-MALATE DEACETYLASE 1"/>
    <property type="match status" value="1"/>
</dbReference>
<dbReference type="AlphaFoldDB" id="A0A9D7XDC4"/>
<accession>A0A9D7XDC4</accession>
<dbReference type="GO" id="GO:0019213">
    <property type="term" value="F:deacetylase activity"/>
    <property type="evidence" value="ECO:0007669"/>
    <property type="project" value="InterPro"/>
</dbReference>
<dbReference type="SUPFAM" id="SSF102588">
    <property type="entry name" value="LmbE-like"/>
    <property type="match status" value="1"/>
</dbReference>
<organism evidence="1 2">
    <name type="scientific">Candidatus Defluviibacterium haderslevense</name>
    <dbReference type="NCBI Taxonomy" id="2981993"/>
    <lineage>
        <taxon>Bacteria</taxon>
        <taxon>Pseudomonadati</taxon>
        <taxon>Bacteroidota</taxon>
        <taxon>Saprospiria</taxon>
        <taxon>Saprospirales</taxon>
        <taxon>Saprospiraceae</taxon>
        <taxon>Candidatus Defluviibacterium</taxon>
    </lineage>
</organism>
<comment type="caution">
    <text evidence="1">The sequence shown here is derived from an EMBL/GenBank/DDBJ whole genome shotgun (WGS) entry which is preliminary data.</text>
</comment>